<evidence type="ECO:0000313" key="3">
    <source>
        <dbReference type="EMBL" id="SDG56954.1"/>
    </source>
</evidence>
<feature type="region of interest" description="Disordered" evidence="1">
    <location>
        <begin position="417"/>
        <end position="525"/>
    </location>
</feature>
<keyword evidence="2" id="KW-0812">Transmembrane</keyword>
<name>A0A1G7VB58_9FIRM</name>
<sequence length="558" mass="61000">MKFKLPVPFLLFGFVILLIIGVISNGGFTQTYTSETSANYSEVIDTNAVLDETVFPKDKVVDVKITIDDNDFQDLIENASEEEFKTASVEYNGIKLDNIGIRAKGNLSLQSVSRTDSERYSFKLSFDEYMDNQTLAGLTKINLNNMYSDASYLREFLTYELAEAMGLPTPKYSYVNIYVNDELWGFYLAVEQIGDAYLERNFDNTTGELYKAEMNGAGSDLTWLGEDVSSYSSLVEKSKSSDSDSLINMLNELNNGSDYAKVLDVEEALGYVALNVLTANMDSYLGQNKHNYYLYEDDGVFSILPWDYNMAFGGFGGSNILIDEPTQGALSERPLIAKLLQVEEYKATYHEMLSEAIEGYLSDAQFQTRVQELTQLIDPYVKADPSAFSTYEEYEQGVTQLLSFNTSNVQSIDQQLEGTIPSSGDGSGSGDTRGGAMGRGQRGNNVPGNEPTAAEGQPVANAQNPDAPAQVEQSPNGQTDPNQAIGQQQPNDQQNEAPPFAKGGQGGPPNGMGGMGGPNGDMNSTIGQGSVTELITTGISLVVLLLTGLFITFFKRKR</sequence>
<keyword evidence="4" id="KW-1185">Reference proteome</keyword>
<organism evidence="3 4">
    <name type="scientific">Desulfosporosinus hippei DSM 8344</name>
    <dbReference type="NCBI Taxonomy" id="1121419"/>
    <lineage>
        <taxon>Bacteria</taxon>
        <taxon>Bacillati</taxon>
        <taxon>Bacillota</taxon>
        <taxon>Clostridia</taxon>
        <taxon>Eubacteriales</taxon>
        <taxon>Desulfitobacteriaceae</taxon>
        <taxon>Desulfosporosinus</taxon>
    </lineage>
</organism>
<feature type="transmembrane region" description="Helical" evidence="2">
    <location>
        <begin position="534"/>
        <end position="554"/>
    </location>
</feature>
<keyword evidence="2" id="KW-1133">Transmembrane helix</keyword>
<keyword evidence="2" id="KW-0472">Membrane</keyword>
<protein>
    <submittedName>
        <fullName evidence="3">CotH protein</fullName>
    </submittedName>
</protein>
<gene>
    <name evidence="3" type="ORF">SAMN05443529_10468</name>
</gene>
<reference evidence="4" key="1">
    <citation type="submission" date="2016-10" db="EMBL/GenBank/DDBJ databases">
        <authorList>
            <person name="Varghese N."/>
            <person name="Submissions S."/>
        </authorList>
    </citation>
    <scope>NUCLEOTIDE SEQUENCE [LARGE SCALE GENOMIC DNA]</scope>
    <source>
        <strain evidence="4">DSM 8344</strain>
    </source>
</reference>
<dbReference type="Pfam" id="PF08757">
    <property type="entry name" value="CotH"/>
    <property type="match status" value="1"/>
</dbReference>
<dbReference type="RefSeq" id="WP_092330666.1">
    <property type="nucleotide sequence ID" value="NZ_FNCP01000004.1"/>
</dbReference>
<evidence type="ECO:0000256" key="1">
    <source>
        <dbReference type="SAM" id="MobiDB-lite"/>
    </source>
</evidence>
<evidence type="ECO:0000313" key="4">
    <source>
        <dbReference type="Proteomes" id="UP000198656"/>
    </source>
</evidence>
<evidence type="ECO:0000256" key="2">
    <source>
        <dbReference type="SAM" id="Phobius"/>
    </source>
</evidence>
<dbReference type="InterPro" id="IPR014867">
    <property type="entry name" value="Spore_coat_CotH_CotH2/3/7"/>
</dbReference>
<dbReference type="AlphaFoldDB" id="A0A1G7VB58"/>
<dbReference type="STRING" id="1121419.SAMN05443529_10468"/>
<feature type="compositionally biased region" description="Polar residues" evidence="1">
    <location>
        <begin position="471"/>
        <end position="496"/>
    </location>
</feature>
<dbReference type="EMBL" id="FNCP01000004">
    <property type="protein sequence ID" value="SDG56954.1"/>
    <property type="molecule type" value="Genomic_DNA"/>
</dbReference>
<dbReference type="PANTHER" id="PTHR40050:SF1">
    <property type="entry name" value="INNER SPORE COAT PROTEIN H"/>
    <property type="match status" value="1"/>
</dbReference>
<dbReference type="Proteomes" id="UP000198656">
    <property type="component" value="Unassembled WGS sequence"/>
</dbReference>
<dbReference type="PANTHER" id="PTHR40050">
    <property type="entry name" value="INNER SPORE COAT PROTEIN H"/>
    <property type="match status" value="1"/>
</dbReference>
<accession>A0A1G7VB58</accession>
<dbReference type="OrthoDB" id="3235126at2"/>
<feature type="compositionally biased region" description="Gly residues" evidence="1">
    <location>
        <begin position="503"/>
        <end position="519"/>
    </location>
</feature>
<feature type="compositionally biased region" description="Gly residues" evidence="1">
    <location>
        <begin position="425"/>
        <end position="441"/>
    </location>
</feature>
<proteinExistence type="predicted"/>